<sequence>MPYKIVRRAGPRPYKIVNKDTGKTVGSSASKESARKSINARNAGKHGWHGTR</sequence>
<dbReference type="AlphaFoldDB" id="A0A6M3IZD9"/>
<feature type="region of interest" description="Disordered" evidence="1">
    <location>
        <begin position="14"/>
        <end position="52"/>
    </location>
</feature>
<feature type="compositionally biased region" description="Basic residues" evidence="1">
    <location>
        <begin position="43"/>
        <end position="52"/>
    </location>
</feature>
<evidence type="ECO:0000313" key="3">
    <source>
        <dbReference type="EMBL" id="QJA77182.1"/>
    </source>
</evidence>
<gene>
    <name evidence="3" type="ORF">MM415A01354_0003</name>
    <name evidence="2" type="ORF">MM415B00651_0011</name>
</gene>
<evidence type="ECO:0008006" key="4">
    <source>
        <dbReference type="Google" id="ProtNLM"/>
    </source>
</evidence>
<name>A0A6M3IZD9_9ZZZZ</name>
<evidence type="ECO:0000313" key="2">
    <source>
        <dbReference type="EMBL" id="QJA63096.1"/>
    </source>
</evidence>
<proteinExistence type="predicted"/>
<dbReference type="EMBL" id="MT142268">
    <property type="protein sequence ID" value="QJA77182.1"/>
    <property type="molecule type" value="Genomic_DNA"/>
</dbReference>
<dbReference type="EMBL" id="MT141490">
    <property type="protein sequence ID" value="QJA63096.1"/>
    <property type="molecule type" value="Genomic_DNA"/>
</dbReference>
<organism evidence="2">
    <name type="scientific">viral metagenome</name>
    <dbReference type="NCBI Taxonomy" id="1070528"/>
    <lineage>
        <taxon>unclassified sequences</taxon>
        <taxon>metagenomes</taxon>
        <taxon>organismal metagenomes</taxon>
    </lineage>
</organism>
<evidence type="ECO:0000256" key="1">
    <source>
        <dbReference type="SAM" id="MobiDB-lite"/>
    </source>
</evidence>
<reference evidence="2" key="1">
    <citation type="submission" date="2020-03" db="EMBL/GenBank/DDBJ databases">
        <title>The deep terrestrial virosphere.</title>
        <authorList>
            <person name="Holmfeldt K."/>
            <person name="Nilsson E."/>
            <person name="Simone D."/>
            <person name="Lopez-Fernandez M."/>
            <person name="Wu X."/>
            <person name="de Brujin I."/>
            <person name="Lundin D."/>
            <person name="Andersson A."/>
            <person name="Bertilsson S."/>
            <person name="Dopson M."/>
        </authorList>
    </citation>
    <scope>NUCLEOTIDE SEQUENCE</scope>
    <source>
        <strain evidence="3">MM415A01354</strain>
        <strain evidence="2">MM415B00651</strain>
    </source>
</reference>
<accession>A0A6M3IZD9</accession>
<protein>
    <recommendedName>
        <fullName evidence="4">DUF2188 domain-containing protein</fullName>
    </recommendedName>
</protein>